<dbReference type="AlphaFoldDB" id="A0A6A6VUX6"/>
<dbReference type="GeneID" id="54488649"/>
<evidence type="ECO:0000256" key="1">
    <source>
        <dbReference type="SAM" id="MobiDB-lite"/>
    </source>
</evidence>
<feature type="region of interest" description="Disordered" evidence="1">
    <location>
        <begin position="143"/>
        <end position="162"/>
    </location>
</feature>
<name>A0A6A6VUX6_9PEZI</name>
<reference evidence="2" key="1">
    <citation type="journal article" date="2020" name="Stud. Mycol.">
        <title>101 Dothideomycetes genomes: a test case for predicting lifestyles and emergence of pathogens.</title>
        <authorList>
            <person name="Haridas S."/>
            <person name="Albert R."/>
            <person name="Binder M."/>
            <person name="Bloem J."/>
            <person name="Labutti K."/>
            <person name="Salamov A."/>
            <person name="Andreopoulos B."/>
            <person name="Baker S."/>
            <person name="Barry K."/>
            <person name="Bills G."/>
            <person name="Bluhm B."/>
            <person name="Cannon C."/>
            <person name="Castanera R."/>
            <person name="Culley D."/>
            <person name="Daum C."/>
            <person name="Ezra D."/>
            <person name="Gonzalez J."/>
            <person name="Henrissat B."/>
            <person name="Kuo A."/>
            <person name="Liang C."/>
            <person name="Lipzen A."/>
            <person name="Lutzoni F."/>
            <person name="Magnuson J."/>
            <person name="Mondo S."/>
            <person name="Nolan M."/>
            <person name="Ohm R."/>
            <person name="Pangilinan J."/>
            <person name="Park H.-J."/>
            <person name="Ramirez L."/>
            <person name="Alfaro M."/>
            <person name="Sun H."/>
            <person name="Tritt A."/>
            <person name="Yoshinaga Y."/>
            <person name="Zwiers L.-H."/>
            <person name="Turgeon B."/>
            <person name="Goodwin S."/>
            <person name="Spatafora J."/>
            <person name="Crous P."/>
            <person name="Grigoriev I."/>
        </authorList>
    </citation>
    <scope>NUCLEOTIDE SEQUENCE</scope>
    <source>
        <strain evidence="2">CBS 121739</strain>
    </source>
</reference>
<evidence type="ECO:0000313" key="2">
    <source>
        <dbReference type="EMBL" id="KAF2754033.1"/>
    </source>
</evidence>
<dbReference type="Proteomes" id="UP000799437">
    <property type="component" value="Unassembled WGS sequence"/>
</dbReference>
<feature type="region of interest" description="Disordered" evidence="1">
    <location>
        <begin position="230"/>
        <end position="296"/>
    </location>
</feature>
<sequence>MTTKWNFKSKDNVIDNSDLTLLFAAKPPPSTHAKFFDHERYCNQPRNAIDIDAFHLFDPITYPSTKKHVKQKQDGSTQQTPGHSFLAALSARDFKSPDEVKRALTNTTQKNMLKTQDTTLEYLVFKRSNGERVHFSPTAAAATATSSCENENPVDDAAAPRNAQTHPLRIRVRQVPLYIIRPLDGEPYIPSLLIRHPTRVADVFMGDAQTHGRLERVQSVPVYIPREIVLPPVQQGSEEASSEEDEAEEGASWPDAGSEAVGEQEDPFPAEMGEVEAEEGSVWGDGEVEEGWIRDV</sequence>
<protein>
    <submittedName>
        <fullName evidence="2">Uncharacterized protein</fullName>
    </submittedName>
</protein>
<feature type="compositionally biased region" description="Acidic residues" evidence="1">
    <location>
        <begin position="262"/>
        <end position="279"/>
    </location>
</feature>
<proteinExistence type="predicted"/>
<keyword evidence="3" id="KW-1185">Reference proteome</keyword>
<feature type="compositionally biased region" description="Acidic residues" evidence="1">
    <location>
        <begin position="240"/>
        <end position="249"/>
    </location>
</feature>
<organism evidence="2 3">
    <name type="scientific">Pseudovirgaria hyperparasitica</name>
    <dbReference type="NCBI Taxonomy" id="470096"/>
    <lineage>
        <taxon>Eukaryota</taxon>
        <taxon>Fungi</taxon>
        <taxon>Dikarya</taxon>
        <taxon>Ascomycota</taxon>
        <taxon>Pezizomycotina</taxon>
        <taxon>Dothideomycetes</taxon>
        <taxon>Dothideomycetes incertae sedis</taxon>
        <taxon>Acrospermales</taxon>
        <taxon>Acrospermaceae</taxon>
        <taxon>Pseudovirgaria</taxon>
    </lineage>
</organism>
<dbReference type="RefSeq" id="XP_033596484.1">
    <property type="nucleotide sequence ID" value="XM_033747595.1"/>
</dbReference>
<gene>
    <name evidence="2" type="ORF">EJ05DRAFT_504630</name>
</gene>
<evidence type="ECO:0000313" key="3">
    <source>
        <dbReference type="Proteomes" id="UP000799437"/>
    </source>
</evidence>
<dbReference type="EMBL" id="ML996582">
    <property type="protein sequence ID" value="KAF2754033.1"/>
    <property type="molecule type" value="Genomic_DNA"/>
</dbReference>
<accession>A0A6A6VUX6</accession>